<reference evidence="1 2" key="1">
    <citation type="submission" date="2024-04" db="EMBL/GenBank/DDBJ databases">
        <title>Flavobacterium sp. DGU99 16S ribosomal RNA gene Genome sequencing and assembly.</title>
        <authorList>
            <person name="Park S."/>
        </authorList>
    </citation>
    <scope>NUCLEOTIDE SEQUENCE [LARGE SCALE GENOMIC DNA]</scope>
    <source>
        <strain evidence="1 2">DGU99</strain>
    </source>
</reference>
<keyword evidence="2" id="KW-1185">Reference proteome</keyword>
<evidence type="ECO:0000313" key="2">
    <source>
        <dbReference type="Proteomes" id="UP001398556"/>
    </source>
</evidence>
<evidence type="ECO:0000313" key="1">
    <source>
        <dbReference type="EMBL" id="MEL1240393.1"/>
    </source>
</evidence>
<organism evidence="1 2">
    <name type="scientific">Flavobacterium flavipallidum</name>
    <dbReference type="NCBI Taxonomy" id="3139140"/>
    <lineage>
        <taxon>Bacteria</taxon>
        <taxon>Pseudomonadati</taxon>
        <taxon>Bacteroidota</taxon>
        <taxon>Flavobacteriia</taxon>
        <taxon>Flavobacteriales</taxon>
        <taxon>Flavobacteriaceae</taxon>
        <taxon>Flavobacterium</taxon>
    </lineage>
</organism>
<comment type="caution">
    <text evidence="1">The sequence shown here is derived from an EMBL/GenBank/DDBJ whole genome shotgun (WGS) entry which is preliminary data.</text>
</comment>
<name>A0ABU9HJU2_9FLAO</name>
<dbReference type="RefSeq" id="WP_341699635.1">
    <property type="nucleotide sequence ID" value="NZ_JBBYHU010000006.1"/>
</dbReference>
<gene>
    <name evidence="1" type="ORF">AAEO59_04965</name>
</gene>
<sequence length="237" mass="28204">MIEKINSYSSDIIYSDRAYVQDKISHFFSFLNNQPISKRILDRIIDDFSILKNELPPTRNNVILDPRIKRSIKLSIKNREEQGAFGFFIIQELSDQETKFENHYLYAPANWYDGITGDYNKRLECLIENFFKPFIDLLEWYIYESQSKSDKDYYSKNEITIIIDRLNEIQLKQDLSNEIIFNEVDELKELILFLNKKNWSEILKGKFRDLILGEVITSENAKAVYKYLLENNPLLLK</sequence>
<accession>A0ABU9HJU2</accession>
<proteinExistence type="predicted"/>
<dbReference type="Proteomes" id="UP001398556">
    <property type="component" value="Unassembled WGS sequence"/>
</dbReference>
<protein>
    <submittedName>
        <fullName evidence="1">Uncharacterized protein</fullName>
    </submittedName>
</protein>
<dbReference type="EMBL" id="JBBYHU010000006">
    <property type="protein sequence ID" value="MEL1240393.1"/>
    <property type="molecule type" value="Genomic_DNA"/>
</dbReference>